<dbReference type="KEGG" id="caz:CARG_04020"/>
<dbReference type="STRING" id="1348662.CARG_04020"/>
<accession>U3GXV7</accession>
<protein>
    <submittedName>
        <fullName evidence="1">Uncharacterized protein</fullName>
    </submittedName>
</protein>
<dbReference type="EMBL" id="CP006365">
    <property type="protein sequence ID" value="AGU14951.1"/>
    <property type="molecule type" value="Genomic_DNA"/>
</dbReference>
<organism evidence="1 2">
    <name type="scientific">Corynebacterium argentoratense DSM 44202</name>
    <dbReference type="NCBI Taxonomy" id="1348662"/>
    <lineage>
        <taxon>Bacteria</taxon>
        <taxon>Bacillati</taxon>
        <taxon>Actinomycetota</taxon>
        <taxon>Actinomycetes</taxon>
        <taxon>Mycobacteriales</taxon>
        <taxon>Corynebacteriaceae</taxon>
        <taxon>Corynebacterium</taxon>
    </lineage>
</organism>
<sequence>MEVPREGFRFHRDAAYPLEEMEEMKEPKDA</sequence>
<dbReference type="Proteomes" id="UP000016943">
    <property type="component" value="Chromosome"/>
</dbReference>
<evidence type="ECO:0000313" key="2">
    <source>
        <dbReference type="Proteomes" id="UP000016943"/>
    </source>
</evidence>
<evidence type="ECO:0000313" key="1">
    <source>
        <dbReference type="EMBL" id="AGU14951.1"/>
    </source>
</evidence>
<gene>
    <name evidence="1" type="ORF">CARG_04020</name>
</gene>
<dbReference type="AlphaFoldDB" id="U3GXV7"/>
<reference evidence="1 2" key="1">
    <citation type="journal article" date="2013" name="Genome Announc.">
        <title>Whole-Genome Sequence of the Clinical Strain Corynebacterium argentoratense DSM 44202, Isolated from a Human Throat Specimen.</title>
        <authorList>
            <person name="Bomholt C."/>
            <person name="Glaub A."/>
            <person name="Gravermann K."/>
            <person name="Albersmeier A."/>
            <person name="Brinkrolf K."/>
            <person name="Ruckert C."/>
            <person name="Tauch A."/>
        </authorList>
    </citation>
    <scope>NUCLEOTIDE SEQUENCE [LARGE SCALE GENOMIC DNA]</scope>
    <source>
        <strain evidence="1">DSM 44202</strain>
    </source>
</reference>
<dbReference type="HOGENOM" id="CLU_3403004_0_0_11"/>
<name>U3GXV7_9CORY</name>
<keyword evidence="2" id="KW-1185">Reference proteome</keyword>
<proteinExistence type="predicted"/>